<evidence type="ECO:0000256" key="1">
    <source>
        <dbReference type="ARBA" id="ARBA00009923"/>
    </source>
</evidence>
<dbReference type="Gene3D" id="3.40.33.10">
    <property type="entry name" value="CAP"/>
    <property type="match status" value="1"/>
</dbReference>
<dbReference type="PRINTS" id="PR00837">
    <property type="entry name" value="V5TPXLIKE"/>
</dbReference>
<dbReference type="Pfam" id="PF00188">
    <property type="entry name" value="CAP"/>
    <property type="match status" value="1"/>
</dbReference>
<dbReference type="PROSITE" id="PS01009">
    <property type="entry name" value="CRISP_1"/>
    <property type="match status" value="1"/>
</dbReference>
<dbReference type="InterPro" id="IPR001283">
    <property type="entry name" value="CRISP-related"/>
</dbReference>
<dbReference type="SMART" id="SM00198">
    <property type="entry name" value="SCP"/>
    <property type="match status" value="1"/>
</dbReference>
<organism evidence="4 5">
    <name type="scientific">Paramormyrops kingsleyae</name>
    <dbReference type="NCBI Taxonomy" id="1676925"/>
    <lineage>
        <taxon>Eukaryota</taxon>
        <taxon>Metazoa</taxon>
        <taxon>Chordata</taxon>
        <taxon>Craniata</taxon>
        <taxon>Vertebrata</taxon>
        <taxon>Euteleostomi</taxon>
        <taxon>Actinopterygii</taxon>
        <taxon>Neopterygii</taxon>
        <taxon>Teleostei</taxon>
        <taxon>Osteoglossocephala</taxon>
        <taxon>Osteoglossomorpha</taxon>
        <taxon>Osteoglossiformes</taxon>
        <taxon>Mormyridae</taxon>
        <taxon>Paramormyrops</taxon>
    </lineage>
</organism>
<dbReference type="PANTHER" id="PTHR10334">
    <property type="entry name" value="CYSTEINE-RICH SECRETORY PROTEIN-RELATED"/>
    <property type="match status" value="1"/>
</dbReference>
<reference evidence="4" key="2">
    <citation type="submission" date="2025-09" db="UniProtKB">
        <authorList>
            <consortium name="Ensembl"/>
        </authorList>
    </citation>
    <scope>IDENTIFICATION</scope>
</reference>
<feature type="domain" description="SCP" evidence="3">
    <location>
        <begin position="5"/>
        <end position="137"/>
    </location>
</feature>
<dbReference type="InterPro" id="IPR002413">
    <property type="entry name" value="V5_allergen-like"/>
</dbReference>
<evidence type="ECO:0000259" key="3">
    <source>
        <dbReference type="SMART" id="SM00198"/>
    </source>
</evidence>
<dbReference type="CDD" id="cd05382">
    <property type="entry name" value="CAP_GAPR1-like"/>
    <property type="match status" value="1"/>
</dbReference>
<evidence type="ECO:0000256" key="2">
    <source>
        <dbReference type="SAM" id="MobiDB-lite"/>
    </source>
</evidence>
<evidence type="ECO:0000313" key="5">
    <source>
        <dbReference type="Proteomes" id="UP000261540"/>
    </source>
</evidence>
<evidence type="ECO:0000313" key="4">
    <source>
        <dbReference type="Ensembl" id="ENSPKIP00000009049.1"/>
    </source>
</evidence>
<dbReference type="AlphaFoldDB" id="A0A3B3QT41"/>
<sequence length="156" mass="17302">MTDSLQCNHFLDAHNAYREKHGAPDLTMSAKLCSSAQKWADHLLTTKNLQHSNTNYGENLYYSWSSAQKELSGNEAVDTWYNEIKDYNFSNPGFSSATGHFTQVVWNTSEEVGVGLATDGNYFFVVGQYNPAGNMAGSFEENVQPPGNPKSMQTSN</sequence>
<protein>
    <recommendedName>
        <fullName evidence="3">SCP domain-containing protein</fullName>
    </recommendedName>
</protein>
<dbReference type="InterPro" id="IPR035940">
    <property type="entry name" value="CAP_sf"/>
</dbReference>
<dbReference type="PRINTS" id="PR00838">
    <property type="entry name" value="V5ALLERGEN"/>
</dbReference>
<feature type="region of interest" description="Disordered" evidence="2">
    <location>
        <begin position="137"/>
        <end position="156"/>
    </location>
</feature>
<reference evidence="4" key="1">
    <citation type="submission" date="2025-08" db="UniProtKB">
        <authorList>
            <consortium name="Ensembl"/>
        </authorList>
    </citation>
    <scope>IDENTIFICATION</scope>
</reference>
<dbReference type="Ensembl" id="ENSPKIT00000033144.1">
    <property type="protein sequence ID" value="ENSPKIP00000009049.1"/>
    <property type="gene ID" value="ENSPKIG00000024304.1"/>
</dbReference>
<accession>A0A3B3QT41</accession>
<dbReference type="Proteomes" id="UP000261540">
    <property type="component" value="Unplaced"/>
</dbReference>
<dbReference type="STRING" id="1676925.ENSPKIP00000009049"/>
<dbReference type="GO" id="GO:0005576">
    <property type="term" value="C:extracellular region"/>
    <property type="evidence" value="ECO:0007669"/>
    <property type="project" value="InterPro"/>
</dbReference>
<dbReference type="SUPFAM" id="SSF55797">
    <property type="entry name" value="PR-1-like"/>
    <property type="match status" value="1"/>
</dbReference>
<dbReference type="FunFam" id="3.40.33.10:FF:000002">
    <property type="entry name" value="Golgi-associated plant pathogenesis-related protein 1"/>
    <property type="match status" value="1"/>
</dbReference>
<name>A0A3B3QT41_9TELE</name>
<proteinExistence type="inferred from homology"/>
<keyword evidence="5" id="KW-1185">Reference proteome</keyword>
<dbReference type="InterPro" id="IPR018244">
    <property type="entry name" value="Allrgn_V5/Tpx1_CS"/>
</dbReference>
<dbReference type="InterPro" id="IPR034113">
    <property type="entry name" value="SCP_GAPR1-like"/>
</dbReference>
<dbReference type="GeneTree" id="ENSGT00390000020276"/>
<dbReference type="InterPro" id="IPR014044">
    <property type="entry name" value="CAP_dom"/>
</dbReference>
<comment type="similarity">
    <text evidence="1">Belongs to the CRISP family.</text>
</comment>